<keyword evidence="1" id="KW-1133">Transmembrane helix</keyword>
<evidence type="ECO:0000313" key="3">
    <source>
        <dbReference type="EMBL" id="MFC5457489.1"/>
    </source>
</evidence>
<dbReference type="Proteomes" id="UP001596052">
    <property type="component" value="Unassembled WGS sequence"/>
</dbReference>
<keyword evidence="1" id="KW-0472">Membrane</keyword>
<evidence type="ECO:0000256" key="1">
    <source>
        <dbReference type="SAM" id="Phobius"/>
    </source>
</evidence>
<dbReference type="RefSeq" id="WP_377170845.1">
    <property type="nucleotide sequence ID" value="NZ_JBHSMQ010000010.1"/>
</dbReference>
<sequence>MTDSEQNNPPAGAEVRPMPKRYGIGLNVTVQIILALALFAGVNRLNYYHFWRWDLSPSQDYTLSPATLKYLDSLSRDVQINIVFSRDSKVYGEVQSLLEEYHLHGRQRIKVRSIDPVRDIERAEQLKADTGLSLSQNGVLIRCGVNKRFITEEELVVREKGTSTNKQIVEFRGEDAISSALISVVEGRVRRFFYVVGKGSRSALGLSEAYNAAIDLGKQQNFEVVQVNLSDINQIPPDTDGLLIMGARYDFSEREIVMLNNYWQSKRAGMFIMLDPGGETARLNAFLTANGVHPRGDRVLMAESTSTGPRKEFSVMGEFNKEVPFIHHLSSSAITFAGQTESLELVKENSSLKEQSISIRPLIQAAPRYWGERQFLEELPIVDEEDTLPPIYVAASIERGALGDETKRADSSRMVVVSNPTLLDKQTMLAVSRDFAAASLNWLMNRENFIGIPAKSKHSYRIQLTSKQHELIFWITSITLPGIVLAFGIMVWASRRAA</sequence>
<organism evidence="3 4">
    <name type="scientific">Prosthecobacter fluviatilis</name>
    <dbReference type="NCBI Taxonomy" id="445931"/>
    <lineage>
        <taxon>Bacteria</taxon>
        <taxon>Pseudomonadati</taxon>
        <taxon>Verrucomicrobiota</taxon>
        <taxon>Verrucomicrobiia</taxon>
        <taxon>Verrucomicrobiales</taxon>
        <taxon>Verrucomicrobiaceae</taxon>
        <taxon>Prosthecobacter</taxon>
    </lineage>
</organism>
<name>A0ABW0KVT7_9BACT</name>
<dbReference type="Pfam" id="PF23357">
    <property type="entry name" value="DUF7088"/>
    <property type="match status" value="1"/>
</dbReference>
<keyword evidence="4" id="KW-1185">Reference proteome</keyword>
<feature type="domain" description="DUF7088" evidence="2">
    <location>
        <begin position="60"/>
        <end position="166"/>
    </location>
</feature>
<comment type="caution">
    <text evidence="3">The sequence shown here is derived from an EMBL/GenBank/DDBJ whole genome shotgun (WGS) entry which is preliminary data.</text>
</comment>
<proteinExistence type="predicted"/>
<evidence type="ECO:0000313" key="4">
    <source>
        <dbReference type="Proteomes" id="UP001596052"/>
    </source>
</evidence>
<dbReference type="InterPro" id="IPR055396">
    <property type="entry name" value="DUF7088"/>
</dbReference>
<dbReference type="EMBL" id="JBHSMQ010000010">
    <property type="protein sequence ID" value="MFC5457489.1"/>
    <property type="molecule type" value="Genomic_DNA"/>
</dbReference>
<reference evidence="4" key="1">
    <citation type="journal article" date="2019" name="Int. J. Syst. Evol. Microbiol.">
        <title>The Global Catalogue of Microorganisms (GCM) 10K type strain sequencing project: providing services to taxonomists for standard genome sequencing and annotation.</title>
        <authorList>
            <consortium name="The Broad Institute Genomics Platform"/>
            <consortium name="The Broad Institute Genome Sequencing Center for Infectious Disease"/>
            <person name="Wu L."/>
            <person name="Ma J."/>
        </authorList>
    </citation>
    <scope>NUCLEOTIDE SEQUENCE [LARGE SCALE GENOMIC DNA]</scope>
    <source>
        <strain evidence="4">CGMCC 4.1469</strain>
    </source>
</reference>
<keyword evidence="1" id="KW-0812">Transmembrane</keyword>
<feature type="transmembrane region" description="Helical" evidence="1">
    <location>
        <begin position="22"/>
        <end position="42"/>
    </location>
</feature>
<evidence type="ECO:0000259" key="2">
    <source>
        <dbReference type="Pfam" id="PF23357"/>
    </source>
</evidence>
<feature type="transmembrane region" description="Helical" evidence="1">
    <location>
        <begin position="471"/>
        <end position="493"/>
    </location>
</feature>
<gene>
    <name evidence="3" type="ORF">ACFQDI_21660</name>
</gene>
<accession>A0ABW0KVT7</accession>
<protein>
    <submittedName>
        <fullName evidence="3">Gldg family protein</fullName>
    </submittedName>
</protein>